<reference evidence="2 3" key="1">
    <citation type="journal article" date="2016" name="Int. J. Syst. Evol. Microbiol.">
        <title>Descriptions of Anaerotaenia torta gen. nov., sp. nov. and Anaerocolumna cellulosilytica gen. nov., sp. nov. isolated from a methanogenic reactor of cattle waste.</title>
        <authorList>
            <person name="Uek A."/>
            <person name="Ohtaki Y."/>
            <person name="Kaku N."/>
            <person name="Ueki K."/>
        </authorList>
    </citation>
    <scope>NUCLEOTIDE SEQUENCE [LARGE SCALE GENOMIC DNA]</scope>
    <source>
        <strain evidence="2 3">SN021</strain>
    </source>
</reference>
<name>A0A6S6QTN7_9FIRM</name>
<dbReference type="Gene3D" id="3.30.750.140">
    <property type="match status" value="1"/>
</dbReference>
<protein>
    <submittedName>
        <fullName evidence="2">Uncharacterized protein</fullName>
    </submittedName>
</protein>
<dbReference type="AlphaFoldDB" id="A0A6S6QTN7"/>
<dbReference type="EMBL" id="AP023367">
    <property type="protein sequence ID" value="BCJ92459.1"/>
    <property type="molecule type" value="Genomic_DNA"/>
</dbReference>
<keyword evidence="3" id="KW-1185">Reference proteome</keyword>
<gene>
    <name evidence="2" type="ORF">acsn021_00280</name>
</gene>
<evidence type="ECO:0000313" key="2">
    <source>
        <dbReference type="EMBL" id="BCJ92459.1"/>
    </source>
</evidence>
<dbReference type="Proteomes" id="UP000515561">
    <property type="component" value="Chromosome"/>
</dbReference>
<accession>A0A6S6QTN7</accession>
<proteinExistence type="predicted"/>
<feature type="region of interest" description="Disordered" evidence="1">
    <location>
        <begin position="70"/>
        <end position="90"/>
    </location>
</feature>
<dbReference type="KEGG" id="acel:acsn021_00280"/>
<dbReference type="Pfam" id="PF19753">
    <property type="entry name" value="DUF6240"/>
    <property type="match status" value="2"/>
</dbReference>
<evidence type="ECO:0000256" key="1">
    <source>
        <dbReference type="SAM" id="MobiDB-lite"/>
    </source>
</evidence>
<evidence type="ECO:0000313" key="3">
    <source>
        <dbReference type="Proteomes" id="UP000515561"/>
    </source>
</evidence>
<sequence>MECEGIMNINGINTNGNLNGIQNVTTVTCKDVEAVSTDKKGMEEMSKVSSVEPSIENTYTVYDEEALKAENKDKETEPAVADEKLENSVEQMTEKDYQTIVEEGISLEKYTLEQLERMLERVKSQRNSNADGVEAAKQLLEEKAEAVNKISNYTGINKKIAQKLKEANLPVTEENILKVAGSIGMAQAALQLSDQSIRYLVKNDLEPTIENIYKAKFSTAGIVGKSGQNPDKSGLAAYSTAGSNSADILLSESEWQGLQGQLKVILENAGLNTDLESMDMAKWMIIHKLPVNDNTLWSYLDLKEVTTQVNEEELLDKSIDALSQGKSPKTVSLSRKAELKVNKLIKAVDTISDKAIETVVKKREDSIQNISIKELYGAQQGLKEADSQKAEVLETSKTKAANDFDIKTIIVRRQLEEIRLKMTVEAGGKLLKKGFQLDTDSLSKVIDGLKEIEDQYYKNLLEESKVEVNTANTELLKNSLEGVEELKSMPSYILGSTLHNKNLETVNSLLSEGSNSKRVLANQTYEALMTRPRADMGDSIQKAFRNVDDILKDLDMETTQANERAVRILGYNNIPINEENVEAVKGYDAQVNYLMKNFHPAVAVELIRNGINPLNMPIEELNQQIDTVRNEIGVSDEEKYSRYLWKLEKNNEITEDEKKTCIGIYRLLNTVEKSDGAAVGAVIKAEQNITMKSLLTAVRSKKAGGMDEVINDSYGELEKLTFSRERITDQINSSFSAYSSEELSGYEENKKQYIDYLVKDIMENITPDKLMESGNADALLDMSIEKLHEMLTQKEELSSTDYAYLESKTEEFKNLIGNREASTKLLNNYELPVTVPNLIAAGELLGKGKTAFTQWKEYARDEMLQTDDTGKRELLKNTNLDINSISDSLTDAMSEPETIKNQYQVIEQSMNEILDSFYSNPLITSSDVNTLQRISYGMSFLSKMATKESYEIPLAVGDNITNVNVTVLRNTKEAGKVNIKMDSEILGNVGVNISIKDNKVNALLTCDNRAGLEELASKRESLSEEIIAAGLEISQINYGIGNIIGDSYRYNNHSGSKEETERTSDSQNKVNTNALYSLAKTFLVHIKEIELVNNL</sequence>
<dbReference type="InterPro" id="IPR046207">
    <property type="entry name" value="DUF6240"/>
</dbReference>
<organism evidence="2 3">
    <name type="scientific">Anaerocolumna cellulosilytica</name>
    <dbReference type="NCBI Taxonomy" id="433286"/>
    <lineage>
        <taxon>Bacteria</taxon>
        <taxon>Bacillati</taxon>
        <taxon>Bacillota</taxon>
        <taxon>Clostridia</taxon>
        <taxon>Lachnospirales</taxon>
        <taxon>Lachnospiraceae</taxon>
        <taxon>Anaerocolumna</taxon>
    </lineage>
</organism>
<dbReference type="InterPro" id="IPR038610">
    <property type="entry name" value="FliK-like_C_sf"/>
</dbReference>